<protein>
    <submittedName>
        <fullName evidence="1">Uncharacterized protein</fullName>
    </submittedName>
</protein>
<name>A0A2P2J810_RHIMU</name>
<reference evidence="1" key="1">
    <citation type="submission" date="2018-02" db="EMBL/GenBank/DDBJ databases">
        <title>Rhizophora mucronata_Transcriptome.</title>
        <authorList>
            <person name="Meera S.P."/>
            <person name="Sreeshan A."/>
            <person name="Augustine A."/>
        </authorList>
    </citation>
    <scope>NUCLEOTIDE SEQUENCE</scope>
    <source>
        <tissue evidence="1">Leaf</tissue>
    </source>
</reference>
<proteinExistence type="predicted"/>
<dbReference type="EMBL" id="GGEC01009054">
    <property type="protein sequence ID" value="MBW89537.1"/>
    <property type="molecule type" value="Transcribed_RNA"/>
</dbReference>
<sequence>MQYPRRLKEEKFCNTSPGFFTQLLRYTYSR</sequence>
<evidence type="ECO:0000313" key="1">
    <source>
        <dbReference type="EMBL" id="MBW89537.1"/>
    </source>
</evidence>
<accession>A0A2P2J810</accession>
<organism evidence="1">
    <name type="scientific">Rhizophora mucronata</name>
    <name type="common">Asiatic mangrove</name>
    <dbReference type="NCBI Taxonomy" id="61149"/>
    <lineage>
        <taxon>Eukaryota</taxon>
        <taxon>Viridiplantae</taxon>
        <taxon>Streptophyta</taxon>
        <taxon>Embryophyta</taxon>
        <taxon>Tracheophyta</taxon>
        <taxon>Spermatophyta</taxon>
        <taxon>Magnoliopsida</taxon>
        <taxon>eudicotyledons</taxon>
        <taxon>Gunneridae</taxon>
        <taxon>Pentapetalae</taxon>
        <taxon>rosids</taxon>
        <taxon>fabids</taxon>
        <taxon>Malpighiales</taxon>
        <taxon>Rhizophoraceae</taxon>
        <taxon>Rhizophora</taxon>
    </lineage>
</organism>
<dbReference type="AlphaFoldDB" id="A0A2P2J810"/>